<accession>A0ABX0ZVT7</accession>
<feature type="compositionally biased region" description="Basic residues" evidence="1">
    <location>
        <begin position="46"/>
        <end position="62"/>
    </location>
</feature>
<dbReference type="Proteomes" id="UP000734511">
    <property type="component" value="Unassembled WGS sequence"/>
</dbReference>
<name>A0ABX0ZVT7_9ACTN</name>
<gene>
    <name evidence="2" type="ORF">HCN08_20865</name>
</gene>
<evidence type="ECO:0000313" key="2">
    <source>
        <dbReference type="EMBL" id="NJP45839.1"/>
    </source>
</evidence>
<protein>
    <submittedName>
        <fullName evidence="2">Uncharacterized protein</fullName>
    </submittedName>
</protein>
<reference evidence="2 3" key="1">
    <citation type="submission" date="2020-03" db="EMBL/GenBank/DDBJ databases">
        <title>WGS of actinomycetes isolated from Thailand.</title>
        <authorList>
            <person name="Thawai C."/>
        </authorList>
    </citation>
    <scope>NUCLEOTIDE SEQUENCE [LARGE SCALE GENOMIC DNA]</scope>
    <source>
        <strain evidence="2 3">PRB2-1</strain>
    </source>
</reference>
<feature type="region of interest" description="Disordered" evidence="1">
    <location>
        <begin position="1"/>
        <end position="68"/>
    </location>
</feature>
<sequence length="68" mass="7183">MEAPDDSHMTPDLPPRVGTPDLAGQAGPRSADPPPYRDQPETARGPARRRPPVRPGRAHGKAPRGSVG</sequence>
<dbReference type="EMBL" id="JAATEJ010000017">
    <property type="protein sequence ID" value="NJP45839.1"/>
    <property type="molecule type" value="Genomic_DNA"/>
</dbReference>
<organism evidence="2 3">
    <name type="scientific">Actinacidiphila epipremni</name>
    <dbReference type="NCBI Taxonomy" id="2053013"/>
    <lineage>
        <taxon>Bacteria</taxon>
        <taxon>Bacillati</taxon>
        <taxon>Actinomycetota</taxon>
        <taxon>Actinomycetes</taxon>
        <taxon>Kitasatosporales</taxon>
        <taxon>Streptomycetaceae</taxon>
        <taxon>Actinacidiphila</taxon>
    </lineage>
</organism>
<evidence type="ECO:0000313" key="3">
    <source>
        <dbReference type="Proteomes" id="UP000734511"/>
    </source>
</evidence>
<proteinExistence type="predicted"/>
<keyword evidence="3" id="KW-1185">Reference proteome</keyword>
<evidence type="ECO:0000256" key="1">
    <source>
        <dbReference type="SAM" id="MobiDB-lite"/>
    </source>
</evidence>
<dbReference type="RefSeq" id="WP_167984693.1">
    <property type="nucleotide sequence ID" value="NZ_JAATEJ010000017.1"/>
</dbReference>
<comment type="caution">
    <text evidence="2">The sequence shown here is derived from an EMBL/GenBank/DDBJ whole genome shotgun (WGS) entry which is preliminary data.</text>
</comment>